<feature type="region of interest" description="Disordered" evidence="1">
    <location>
        <begin position="1"/>
        <end position="21"/>
    </location>
</feature>
<proteinExistence type="predicted"/>
<sequence length="251" mass="27375">MAPRKGKEIAKVPTPPPEDDDLRAILEAQAALSSAPNVAPPVLGTPGQEPPIADPAVAGPSAEEQPTAGPSRAASIHIPNVESSADLEALVNILRNHAIRNQEAIASVDYLDTCLTIMQDRYNELIHILIELRLAEASSPSFVYPTLSFPDLGLLLWSRLLIPWQRSFFLLDSSVSPHTSSDQFSAAPPLVARLCPIFQLHTLRSVALCAPDAAFFTAQRCVGYFLSLWLTKQKAWPCPQIFGFLTLRESF</sequence>
<evidence type="ECO:0000313" key="3">
    <source>
        <dbReference type="Proteomes" id="UP000092993"/>
    </source>
</evidence>
<dbReference type="EMBL" id="LUGG01000013">
    <property type="protein sequence ID" value="OBZ70780.1"/>
    <property type="molecule type" value="Genomic_DNA"/>
</dbReference>
<reference evidence="2 3" key="1">
    <citation type="submission" date="2016-03" db="EMBL/GenBank/DDBJ databases">
        <title>Whole genome sequencing of Grifola frondosa 9006-11.</title>
        <authorList>
            <person name="Min B."/>
            <person name="Park H."/>
            <person name="Kim J.-G."/>
            <person name="Cho H."/>
            <person name="Oh Y.-L."/>
            <person name="Kong W.-S."/>
            <person name="Choi I.-G."/>
        </authorList>
    </citation>
    <scope>NUCLEOTIDE SEQUENCE [LARGE SCALE GENOMIC DNA]</scope>
    <source>
        <strain evidence="2 3">9006-11</strain>
    </source>
</reference>
<feature type="compositionally biased region" description="Basic and acidic residues" evidence="1">
    <location>
        <begin position="1"/>
        <end position="10"/>
    </location>
</feature>
<feature type="region of interest" description="Disordered" evidence="1">
    <location>
        <begin position="36"/>
        <end position="72"/>
    </location>
</feature>
<evidence type="ECO:0000313" key="2">
    <source>
        <dbReference type="EMBL" id="OBZ70780.1"/>
    </source>
</evidence>
<protein>
    <submittedName>
        <fullName evidence="2">Uncharacterized protein</fullName>
    </submittedName>
</protein>
<evidence type="ECO:0000256" key="1">
    <source>
        <dbReference type="SAM" id="MobiDB-lite"/>
    </source>
</evidence>
<gene>
    <name evidence="2" type="ORF">A0H81_09001</name>
</gene>
<comment type="caution">
    <text evidence="2">The sequence shown here is derived from an EMBL/GenBank/DDBJ whole genome shotgun (WGS) entry which is preliminary data.</text>
</comment>
<name>A0A1C7M1H0_GRIFR</name>
<accession>A0A1C7M1H0</accession>
<dbReference type="AlphaFoldDB" id="A0A1C7M1H0"/>
<dbReference type="Proteomes" id="UP000092993">
    <property type="component" value="Unassembled WGS sequence"/>
</dbReference>
<organism evidence="2 3">
    <name type="scientific">Grifola frondosa</name>
    <name type="common">Maitake</name>
    <name type="synonym">Polyporus frondosus</name>
    <dbReference type="NCBI Taxonomy" id="5627"/>
    <lineage>
        <taxon>Eukaryota</taxon>
        <taxon>Fungi</taxon>
        <taxon>Dikarya</taxon>
        <taxon>Basidiomycota</taxon>
        <taxon>Agaricomycotina</taxon>
        <taxon>Agaricomycetes</taxon>
        <taxon>Polyporales</taxon>
        <taxon>Grifolaceae</taxon>
        <taxon>Grifola</taxon>
    </lineage>
</organism>
<keyword evidence="3" id="KW-1185">Reference proteome</keyword>